<gene>
    <name evidence="1" type="ORF">KI387_009643</name>
</gene>
<dbReference type="Proteomes" id="UP000824469">
    <property type="component" value="Unassembled WGS sequence"/>
</dbReference>
<feature type="non-terminal residue" evidence="1">
    <location>
        <position position="53"/>
    </location>
</feature>
<keyword evidence="2" id="KW-1185">Reference proteome</keyword>
<feature type="non-terminal residue" evidence="1">
    <location>
        <position position="1"/>
    </location>
</feature>
<dbReference type="AlphaFoldDB" id="A0AA38KH80"/>
<protein>
    <submittedName>
        <fullName evidence="1">Uncharacterized protein</fullName>
    </submittedName>
</protein>
<proteinExistence type="predicted"/>
<organism evidence="1 2">
    <name type="scientific">Taxus chinensis</name>
    <name type="common">Chinese yew</name>
    <name type="synonym">Taxus wallichiana var. chinensis</name>
    <dbReference type="NCBI Taxonomy" id="29808"/>
    <lineage>
        <taxon>Eukaryota</taxon>
        <taxon>Viridiplantae</taxon>
        <taxon>Streptophyta</taxon>
        <taxon>Embryophyta</taxon>
        <taxon>Tracheophyta</taxon>
        <taxon>Spermatophyta</taxon>
        <taxon>Pinopsida</taxon>
        <taxon>Pinidae</taxon>
        <taxon>Conifers II</taxon>
        <taxon>Cupressales</taxon>
        <taxon>Taxaceae</taxon>
        <taxon>Taxus</taxon>
    </lineage>
</organism>
<dbReference type="EMBL" id="JAHRHJ020000008">
    <property type="protein sequence ID" value="KAH9305239.1"/>
    <property type="molecule type" value="Genomic_DNA"/>
</dbReference>
<evidence type="ECO:0000313" key="1">
    <source>
        <dbReference type="EMBL" id="KAH9305239.1"/>
    </source>
</evidence>
<evidence type="ECO:0000313" key="2">
    <source>
        <dbReference type="Proteomes" id="UP000824469"/>
    </source>
</evidence>
<reference evidence="1 2" key="1">
    <citation type="journal article" date="2021" name="Nat. Plants">
        <title>The Taxus genome provides insights into paclitaxel biosynthesis.</title>
        <authorList>
            <person name="Xiong X."/>
            <person name="Gou J."/>
            <person name="Liao Q."/>
            <person name="Li Y."/>
            <person name="Zhou Q."/>
            <person name="Bi G."/>
            <person name="Li C."/>
            <person name="Du R."/>
            <person name="Wang X."/>
            <person name="Sun T."/>
            <person name="Guo L."/>
            <person name="Liang H."/>
            <person name="Lu P."/>
            <person name="Wu Y."/>
            <person name="Zhang Z."/>
            <person name="Ro D.K."/>
            <person name="Shang Y."/>
            <person name="Huang S."/>
            <person name="Yan J."/>
        </authorList>
    </citation>
    <scope>NUCLEOTIDE SEQUENCE [LARGE SCALE GENOMIC DNA]</scope>
    <source>
        <strain evidence="1">Ta-2019</strain>
    </source>
</reference>
<comment type="caution">
    <text evidence="1">The sequence shown here is derived from an EMBL/GenBank/DDBJ whole genome shotgun (WGS) entry which is preliminary data.</text>
</comment>
<sequence>APPLDPALYRERERVSSSTIIFAELAGTLMEVGGNGGRRLISDLSSGTIDEAA</sequence>
<accession>A0AA38KH80</accession>
<name>A0AA38KH80_TAXCH</name>